<proteinExistence type="predicted"/>
<dbReference type="EMBL" id="MT141538">
    <property type="protein sequence ID" value="QJA65449.1"/>
    <property type="molecule type" value="Genomic_DNA"/>
</dbReference>
<gene>
    <name evidence="2" type="ORF">MM415A00136_0046</name>
    <name evidence="1" type="ORF">MM415B00397_0061</name>
</gene>
<dbReference type="Pfam" id="PF05766">
    <property type="entry name" value="NinG"/>
    <property type="match status" value="1"/>
</dbReference>
<protein>
    <submittedName>
        <fullName evidence="2">Putative lambda recombination protein</fullName>
    </submittedName>
</protein>
<organism evidence="2">
    <name type="scientific">viral metagenome</name>
    <dbReference type="NCBI Taxonomy" id="1070528"/>
    <lineage>
        <taxon>unclassified sequences</taxon>
        <taxon>metagenomes</taxon>
        <taxon>organismal metagenomes</taxon>
    </lineage>
</organism>
<dbReference type="EMBL" id="MT145195">
    <property type="protein sequence ID" value="QJI05164.1"/>
    <property type="molecule type" value="Genomic_DNA"/>
</dbReference>
<evidence type="ECO:0000313" key="2">
    <source>
        <dbReference type="EMBL" id="QJI05164.1"/>
    </source>
</evidence>
<evidence type="ECO:0000313" key="1">
    <source>
        <dbReference type="EMBL" id="QJA65449.1"/>
    </source>
</evidence>
<dbReference type="InterPro" id="IPR008713">
    <property type="entry name" value="Phage_lambda_NinG"/>
</dbReference>
<accession>A0A6M3Y7A7</accession>
<sequence>MKKSPIKRKSKSPYAKAKAKAWKVFSIYIRERDGHKCFTCGGQGTQAGHFVHSSQETYFDEQNVHAQCSACNLWKHGNLGVYAVKLDAKYGTGTAESLIKRGKGIKPMGPKDFLEIYEKYKT</sequence>
<reference evidence="2" key="1">
    <citation type="submission" date="2020-03" db="EMBL/GenBank/DDBJ databases">
        <title>The deep terrestrial virosphere.</title>
        <authorList>
            <person name="Holmfeldt K."/>
            <person name="Nilsson E."/>
            <person name="Simone D."/>
            <person name="Lopez-Fernandez M."/>
            <person name="Wu X."/>
            <person name="de Brujin I."/>
            <person name="Lundin D."/>
            <person name="Andersson A."/>
            <person name="Bertilsson S."/>
            <person name="Dopson M."/>
        </authorList>
    </citation>
    <scope>NUCLEOTIDE SEQUENCE</scope>
    <source>
        <strain evidence="2">MM415A00136</strain>
        <strain evidence="1">MM415B00397</strain>
    </source>
</reference>
<dbReference type="AlphaFoldDB" id="A0A6M3Y7A7"/>
<name>A0A6M3Y7A7_9ZZZZ</name>
<dbReference type="Gene3D" id="1.10.30.50">
    <property type="match status" value="1"/>
</dbReference>